<comment type="caution">
    <text evidence="9">The sequence shown here is derived from an EMBL/GenBank/DDBJ whole genome shotgun (WGS) entry which is preliminary data.</text>
</comment>
<protein>
    <recommendedName>
        <fullName evidence="8">Major facilitator superfamily (MFS) profile domain-containing protein</fullName>
    </recommendedName>
</protein>
<feature type="transmembrane region" description="Helical" evidence="7">
    <location>
        <begin position="380"/>
        <end position="401"/>
    </location>
</feature>
<keyword evidence="2" id="KW-0813">Transport</keyword>
<feature type="transmembrane region" description="Helical" evidence="7">
    <location>
        <begin position="116"/>
        <end position="136"/>
    </location>
</feature>
<feature type="transmembrane region" description="Helical" evidence="7">
    <location>
        <begin position="207"/>
        <end position="225"/>
    </location>
</feature>
<evidence type="ECO:0000256" key="7">
    <source>
        <dbReference type="SAM" id="Phobius"/>
    </source>
</evidence>
<organism evidence="9 10">
    <name type="scientific">Cytospora paraplurivora</name>
    <dbReference type="NCBI Taxonomy" id="2898453"/>
    <lineage>
        <taxon>Eukaryota</taxon>
        <taxon>Fungi</taxon>
        <taxon>Dikarya</taxon>
        <taxon>Ascomycota</taxon>
        <taxon>Pezizomycotina</taxon>
        <taxon>Sordariomycetes</taxon>
        <taxon>Sordariomycetidae</taxon>
        <taxon>Diaporthales</taxon>
        <taxon>Cytosporaceae</taxon>
        <taxon>Cytospora</taxon>
    </lineage>
</organism>
<feature type="transmembrane region" description="Helical" evidence="7">
    <location>
        <begin position="355"/>
        <end position="373"/>
    </location>
</feature>
<dbReference type="InterPro" id="IPR020846">
    <property type="entry name" value="MFS_dom"/>
</dbReference>
<feature type="transmembrane region" description="Helical" evidence="7">
    <location>
        <begin position="179"/>
        <end position="201"/>
    </location>
</feature>
<feature type="transmembrane region" description="Helical" evidence="7">
    <location>
        <begin position="277"/>
        <end position="297"/>
    </location>
</feature>
<evidence type="ECO:0000313" key="10">
    <source>
        <dbReference type="Proteomes" id="UP001320245"/>
    </source>
</evidence>
<dbReference type="PANTHER" id="PTHR23501:SF153">
    <property type="entry name" value="AFLATOXIN EFFLUX PUMP, PUTATIVE-RELATED"/>
    <property type="match status" value="1"/>
</dbReference>
<comment type="subcellular location">
    <subcellularLocation>
        <location evidence="1">Membrane</location>
        <topology evidence="1">Multi-pass membrane protein</topology>
    </subcellularLocation>
</comment>
<feature type="compositionally biased region" description="Low complexity" evidence="6">
    <location>
        <begin position="557"/>
        <end position="568"/>
    </location>
</feature>
<feature type="transmembrane region" description="Helical" evidence="7">
    <location>
        <begin position="61"/>
        <end position="80"/>
    </location>
</feature>
<sequence>MQLFRPKRPNQGGDPPHDASTSSNPQPDPEVILATGAGNEAEKNPIGLARTRTEDIVYPSGLKLVLLVLSLFVTMFLVALDRLIISTAIPQITDDFHSVTDIGYFGKLYTFYSVKFVLLTAILLFEVGSALCGAAPNSVAFIVGRAISGLGSAGIYSGVITVLVYAVPLHKRPMYQGMFGAVFGLASVIGPLVGGAFTSNVTWRWCFYINLPFGGIAMLLIFFLLQVPDRETTHLPNRQKLSQLDFFGLSMLLPGTICLLLALQWGGLTYAWGNGRVIALLTLAGVLLTGFVVAQVVRPETATVPPRIFAQRSIIAGFWSTFFIGSSMMITFYYLPLWFQAIKGYSAVDAGIRSLPMVLPMVLSSITTGVLISKIGYYTPFMICGVMLLSIGAGLLTTLQVDTGEAKWIGYQVLYGSGMGMTFQAPNLAAQTVLQTHDVPIGTALMLSSQLLSGAIFVSVGQNVLDGELLRKLAGLPGFDASTILNSGATTITALPEPLKSTVLVAYNAALRKVFQVGLIMTCLTIFGAATLEWRSVKHKKPGVGTVQIASEVEEGAATTSSTDAATDVAHGGVEKKDHEEQAT</sequence>
<dbReference type="CDD" id="cd17502">
    <property type="entry name" value="MFS_Azr1_MDR_like"/>
    <property type="match status" value="1"/>
</dbReference>
<dbReference type="InterPro" id="IPR036259">
    <property type="entry name" value="MFS_trans_sf"/>
</dbReference>
<feature type="compositionally biased region" description="Basic and acidic residues" evidence="6">
    <location>
        <begin position="573"/>
        <end position="584"/>
    </location>
</feature>
<evidence type="ECO:0000313" key="9">
    <source>
        <dbReference type="EMBL" id="KAK7749789.1"/>
    </source>
</evidence>
<dbReference type="AlphaFoldDB" id="A0AAN9UUY2"/>
<keyword evidence="5 7" id="KW-0472">Membrane</keyword>
<reference evidence="9 10" key="1">
    <citation type="journal article" date="2023" name="PLoS ONE">
        <title>Cytospora paraplurivora sp. nov. isolated from orchards with fruit tree decline syndrome in Ontario, Canada.</title>
        <authorList>
            <person name="Ilyukhin E."/>
            <person name="Nguyen H.D.T."/>
            <person name="Castle A.J."/>
            <person name="Ellouze W."/>
        </authorList>
    </citation>
    <scope>NUCLEOTIDE SEQUENCE [LARGE SCALE GENOMIC DNA]</scope>
    <source>
        <strain evidence="9 10">FDS-564</strain>
    </source>
</reference>
<dbReference type="PANTHER" id="PTHR23501">
    <property type="entry name" value="MAJOR FACILITATOR SUPERFAMILY"/>
    <property type="match status" value="1"/>
</dbReference>
<evidence type="ECO:0000256" key="1">
    <source>
        <dbReference type="ARBA" id="ARBA00004141"/>
    </source>
</evidence>
<keyword evidence="10" id="KW-1185">Reference proteome</keyword>
<proteinExistence type="predicted"/>
<gene>
    <name evidence="9" type="ORF">SLS53_000368</name>
</gene>
<evidence type="ECO:0000256" key="2">
    <source>
        <dbReference type="ARBA" id="ARBA00022448"/>
    </source>
</evidence>
<dbReference type="FunFam" id="1.20.1250.20:FF:000196">
    <property type="entry name" value="MFS toxin efflux pump (AflT)"/>
    <property type="match status" value="1"/>
</dbReference>
<keyword evidence="4 7" id="KW-1133">Transmembrane helix</keyword>
<feature type="region of interest" description="Disordered" evidence="6">
    <location>
        <begin position="555"/>
        <end position="584"/>
    </location>
</feature>
<evidence type="ECO:0000259" key="8">
    <source>
        <dbReference type="PROSITE" id="PS50850"/>
    </source>
</evidence>
<evidence type="ECO:0000256" key="6">
    <source>
        <dbReference type="SAM" id="MobiDB-lite"/>
    </source>
</evidence>
<accession>A0AAN9UUY2</accession>
<dbReference type="Gene3D" id="1.20.1250.20">
    <property type="entry name" value="MFS general substrate transporter like domains"/>
    <property type="match status" value="1"/>
</dbReference>
<dbReference type="Pfam" id="PF07690">
    <property type="entry name" value="MFS_1"/>
    <property type="match status" value="1"/>
</dbReference>
<dbReference type="Proteomes" id="UP001320245">
    <property type="component" value="Unassembled WGS sequence"/>
</dbReference>
<feature type="domain" description="Major facilitator superfamily (MFS) profile" evidence="8">
    <location>
        <begin position="31"/>
        <end position="512"/>
    </location>
</feature>
<name>A0AAN9UUY2_9PEZI</name>
<evidence type="ECO:0000256" key="4">
    <source>
        <dbReference type="ARBA" id="ARBA00022989"/>
    </source>
</evidence>
<feature type="transmembrane region" description="Helical" evidence="7">
    <location>
        <begin position="309"/>
        <end position="335"/>
    </location>
</feature>
<dbReference type="InterPro" id="IPR011701">
    <property type="entry name" value="MFS"/>
</dbReference>
<keyword evidence="3 7" id="KW-0812">Transmembrane</keyword>
<feature type="transmembrane region" description="Helical" evidence="7">
    <location>
        <begin position="142"/>
        <end position="167"/>
    </location>
</feature>
<dbReference type="GO" id="GO:0022857">
    <property type="term" value="F:transmembrane transporter activity"/>
    <property type="evidence" value="ECO:0007669"/>
    <property type="project" value="InterPro"/>
</dbReference>
<dbReference type="GO" id="GO:0005886">
    <property type="term" value="C:plasma membrane"/>
    <property type="evidence" value="ECO:0007669"/>
    <property type="project" value="TreeGrafter"/>
</dbReference>
<dbReference type="PROSITE" id="PS50850">
    <property type="entry name" value="MFS"/>
    <property type="match status" value="1"/>
</dbReference>
<evidence type="ECO:0000256" key="3">
    <source>
        <dbReference type="ARBA" id="ARBA00022692"/>
    </source>
</evidence>
<evidence type="ECO:0000256" key="5">
    <source>
        <dbReference type="ARBA" id="ARBA00023136"/>
    </source>
</evidence>
<dbReference type="EMBL" id="JAJSPL020000001">
    <property type="protein sequence ID" value="KAK7749789.1"/>
    <property type="molecule type" value="Genomic_DNA"/>
</dbReference>
<feature type="region of interest" description="Disordered" evidence="6">
    <location>
        <begin position="1"/>
        <end position="36"/>
    </location>
</feature>
<dbReference type="SUPFAM" id="SSF103473">
    <property type="entry name" value="MFS general substrate transporter"/>
    <property type="match status" value="1"/>
</dbReference>
<feature type="transmembrane region" description="Helical" evidence="7">
    <location>
        <begin position="246"/>
        <end position="265"/>
    </location>
</feature>